<dbReference type="InterPro" id="IPR002035">
    <property type="entry name" value="VWF_A"/>
</dbReference>
<dbReference type="Proteomes" id="UP001341281">
    <property type="component" value="Chromosome 01"/>
</dbReference>
<dbReference type="EMBL" id="CP144745">
    <property type="protein sequence ID" value="WVZ54437.1"/>
    <property type="molecule type" value="Genomic_DNA"/>
</dbReference>
<gene>
    <name evidence="2" type="ORF">U9M48_005229</name>
</gene>
<dbReference type="InterPro" id="IPR051266">
    <property type="entry name" value="CLCR"/>
</dbReference>
<dbReference type="PANTHER" id="PTHR10579">
    <property type="entry name" value="CALCIUM-ACTIVATED CHLORIDE CHANNEL REGULATOR"/>
    <property type="match status" value="1"/>
</dbReference>
<dbReference type="PANTHER" id="PTHR10579:SF105">
    <property type="entry name" value="VWFA DOMAIN-CONTAINING PROTEIN"/>
    <property type="match status" value="1"/>
</dbReference>
<dbReference type="PROSITE" id="PS50234">
    <property type="entry name" value="VWFA"/>
    <property type="match status" value="1"/>
</dbReference>
<name>A0AAQ3SJQ4_PASNO</name>
<dbReference type="SUPFAM" id="SSF53300">
    <property type="entry name" value="vWA-like"/>
    <property type="match status" value="1"/>
</dbReference>
<sequence length="603" mass="65160">MSQEKVRVTVGMSPPILLVDYSHSITLNGTAVVRVEAPSSMKGHAPIDLVTLINISHSKSSPAGSSPTAGALSGSDQLKNALKFIIRQLGDDDRLAIVAFNDQVVKEHTTSISELSGISCRMALEKKVDGLVAKGETTAYKPSLEYAVKLLDDRVDQKRAGFIVLISHGLDSKFKWREESIAATDPIRGALHKYPVHAFGLGKPHDATALHYIAKASYGTYSSIGDKDKIMEAVAVTLAGLKTIVAVDVCVNILSGSLQITRIDSGGYTRRAGSGNGVFIGALYAGEVKDLVVYFSYRTGSWSRGYHTTLNGVAAGATYRDAPGRQPTSADTFSTSIPIHVSDTGLAPANPCPPYPVVLQQVVRSKVLNLLTSLVNEFLTLKEEAAGAVHGNKEGDDPVLQAIAATMLQKKWKEFKQSDESWKDAPRCFLDLGGIDKDISTMVDILNQGGLGVGCIYSWLSSYQMQRATTATGLPAVAPAGGFRTPAMEAMVQEAHRQLADEASAQDAGASKVVCKRAVELLDVINKRFELWHKLDHDLPSSHQQQQQEEGDDGEARDLSAALRGDISRARQHDIYLASDQAIKQWRSFLTSVEKTRGHELHE</sequence>
<dbReference type="AlphaFoldDB" id="A0AAQ3SJQ4"/>
<dbReference type="Pfam" id="PF13768">
    <property type="entry name" value="VWA_3"/>
    <property type="match status" value="1"/>
</dbReference>
<accession>A0AAQ3SJQ4</accession>
<dbReference type="SMART" id="SM00327">
    <property type="entry name" value="VWA"/>
    <property type="match status" value="1"/>
</dbReference>
<feature type="domain" description="VWFA" evidence="1">
    <location>
        <begin position="48"/>
        <end position="238"/>
    </location>
</feature>
<organism evidence="2 3">
    <name type="scientific">Paspalum notatum var. saurae</name>
    <dbReference type="NCBI Taxonomy" id="547442"/>
    <lineage>
        <taxon>Eukaryota</taxon>
        <taxon>Viridiplantae</taxon>
        <taxon>Streptophyta</taxon>
        <taxon>Embryophyta</taxon>
        <taxon>Tracheophyta</taxon>
        <taxon>Spermatophyta</taxon>
        <taxon>Magnoliopsida</taxon>
        <taxon>Liliopsida</taxon>
        <taxon>Poales</taxon>
        <taxon>Poaceae</taxon>
        <taxon>PACMAD clade</taxon>
        <taxon>Panicoideae</taxon>
        <taxon>Andropogonodae</taxon>
        <taxon>Paspaleae</taxon>
        <taxon>Paspalinae</taxon>
        <taxon>Paspalum</taxon>
    </lineage>
</organism>
<keyword evidence="3" id="KW-1185">Reference proteome</keyword>
<protein>
    <recommendedName>
        <fullName evidence="1">VWFA domain-containing protein</fullName>
    </recommendedName>
</protein>
<evidence type="ECO:0000313" key="2">
    <source>
        <dbReference type="EMBL" id="WVZ54437.1"/>
    </source>
</evidence>
<reference evidence="2 3" key="1">
    <citation type="submission" date="2024-02" db="EMBL/GenBank/DDBJ databases">
        <title>High-quality chromosome-scale genome assembly of Pensacola bahiagrass (Paspalum notatum Flugge var. saurae).</title>
        <authorList>
            <person name="Vega J.M."/>
            <person name="Podio M."/>
            <person name="Orjuela J."/>
            <person name="Siena L.A."/>
            <person name="Pessino S.C."/>
            <person name="Combes M.C."/>
            <person name="Mariac C."/>
            <person name="Albertini E."/>
            <person name="Pupilli F."/>
            <person name="Ortiz J.P.A."/>
            <person name="Leblanc O."/>
        </authorList>
    </citation>
    <scope>NUCLEOTIDE SEQUENCE [LARGE SCALE GENOMIC DNA]</scope>
    <source>
        <strain evidence="2">R1</strain>
        <tissue evidence="2">Leaf</tissue>
    </source>
</reference>
<evidence type="ECO:0000313" key="3">
    <source>
        <dbReference type="Proteomes" id="UP001341281"/>
    </source>
</evidence>
<proteinExistence type="predicted"/>
<evidence type="ECO:0000259" key="1">
    <source>
        <dbReference type="PROSITE" id="PS50234"/>
    </source>
</evidence>
<dbReference type="Gene3D" id="3.40.50.410">
    <property type="entry name" value="von Willebrand factor, type A domain"/>
    <property type="match status" value="1"/>
</dbReference>
<dbReference type="InterPro" id="IPR036465">
    <property type="entry name" value="vWFA_dom_sf"/>
</dbReference>